<keyword evidence="4" id="KW-0539">Nucleus</keyword>
<evidence type="ECO:0000256" key="3">
    <source>
        <dbReference type="ARBA" id="ARBA00022801"/>
    </source>
</evidence>
<proteinExistence type="inferred from homology"/>
<comment type="similarity">
    <text evidence="2">Belongs to the histone deacetylase family. HD type 2 subfamily.</text>
</comment>
<dbReference type="SUPFAM" id="SSF52768">
    <property type="entry name" value="Arginase/deacetylase"/>
    <property type="match status" value="2"/>
</dbReference>
<evidence type="ECO:0000313" key="8">
    <source>
        <dbReference type="RefSeq" id="XP_025420399.1"/>
    </source>
</evidence>
<dbReference type="InterPro" id="IPR023801">
    <property type="entry name" value="His_deacetylse_dom"/>
</dbReference>
<gene>
    <name evidence="8" type="primary">LOC112690578</name>
</gene>
<evidence type="ECO:0000259" key="6">
    <source>
        <dbReference type="Pfam" id="PF00850"/>
    </source>
</evidence>
<dbReference type="PRINTS" id="PR01270">
    <property type="entry name" value="HDASUPER"/>
</dbReference>
<feature type="domain" description="Histone deacetylase" evidence="6">
    <location>
        <begin position="476"/>
        <end position="654"/>
    </location>
</feature>
<comment type="catalytic activity">
    <reaction evidence="5">
        <text>N(6)-acetyl-L-lysyl-[histone] + H2O = L-lysyl-[histone] + acetate</text>
        <dbReference type="Rhea" id="RHEA:58196"/>
        <dbReference type="Rhea" id="RHEA-COMP:9845"/>
        <dbReference type="Rhea" id="RHEA-COMP:11338"/>
        <dbReference type="ChEBI" id="CHEBI:15377"/>
        <dbReference type="ChEBI" id="CHEBI:29969"/>
        <dbReference type="ChEBI" id="CHEBI:30089"/>
        <dbReference type="ChEBI" id="CHEBI:61930"/>
        <dbReference type="EC" id="3.5.1.98"/>
    </reaction>
</comment>
<reference evidence="8" key="1">
    <citation type="submission" date="2025-08" db="UniProtKB">
        <authorList>
            <consortium name="RefSeq"/>
        </authorList>
    </citation>
    <scope>IDENTIFICATION</scope>
    <source>
        <tissue evidence="8">Whole body</tissue>
    </source>
</reference>
<keyword evidence="7" id="KW-1185">Reference proteome</keyword>
<keyword evidence="3" id="KW-0378">Hydrolase</keyword>
<dbReference type="InterPro" id="IPR000286">
    <property type="entry name" value="HDACs"/>
</dbReference>
<dbReference type="CDD" id="cd10002">
    <property type="entry name" value="HDAC10_HDAC6-dom1"/>
    <property type="match status" value="1"/>
</dbReference>
<evidence type="ECO:0000256" key="5">
    <source>
        <dbReference type="ARBA" id="ARBA00048287"/>
    </source>
</evidence>
<dbReference type="FunFam" id="3.40.800.20:FF:000005">
    <property type="entry name" value="histone deacetylase 6"/>
    <property type="match status" value="1"/>
</dbReference>
<dbReference type="PANTHER" id="PTHR10625">
    <property type="entry name" value="HISTONE DEACETYLASE HDAC1-RELATED"/>
    <property type="match status" value="1"/>
</dbReference>
<dbReference type="GO" id="GO:0000118">
    <property type="term" value="C:histone deacetylase complex"/>
    <property type="evidence" value="ECO:0007669"/>
    <property type="project" value="TreeGrafter"/>
</dbReference>
<accession>A0A8B8GB08</accession>
<evidence type="ECO:0000313" key="7">
    <source>
        <dbReference type="Proteomes" id="UP000694846"/>
    </source>
</evidence>
<dbReference type="OrthoDB" id="424012at2759"/>
<organism evidence="7 8">
    <name type="scientific">Sipha flava</name>
    <name type="common">yellow sugarcane aphid</name>
    <dbReference type="NCBI Taxonomy" id="143950"/>
    <lineage>
        <taxon>Eukaryota</taxon>
        <taxon>Metazoa</taxon>
        <taxon>Ecdysozoa</taxon>
        <taxon>Arthropoda</taxon>
        <taxon>Hexapoda</taxon>
        <taxon>Insecta</taxon>
        <taxon>Pterygota</taxon>
        <taxon>Neoptera</taxon>
        <taxon>Paraneoptera</taxon>
        <taxon>Hemiptera</taxon>
        <taxon>Sternorrhyncha</taxon>
        <taxon>Aphidomorpha</taxon>
        <taxon>Aphidoidea</taxon>
        <taxon>Aphididae</taxon>
        <taxon>Sipha</taxon>
    </lineage>
</organism>
<dbReference type="GeneID" id="112690578"/>
<name>A0A8B8GB08_9HEMI</name>
<dbReference type="AlphaFoldDB" id="A0A8B8GB08"/>
<evidence type="ECO:0000256" key="4">
    <source>
        <dbReference type="ARBA" id="ARBA00023242"/>
    </source>
</evidence>
<evidence type="ECO:0000256" key="2">
    <source>
        <dbReference type="ARBA" id="ARBA00007738"/>
    </source>
</evidence>
<comment type="subcellular location">
    <subcellularLocation>
        <location evidence="1">Nucleus</location>
    </subcellularLocation>
</comment>
<dbReference type="GO" id="GO:0141221">
    <property type="term" value="F:histone deacetylase activity, hydrolytic mechanism"/>
    <property type="evidence" value="ECO:0007669"/>
    <property type="project" value="UniProtKB-EC"/>
</dbReference>
<dbReference type="Proteomes" id="UP000694846">
    <property type="component" value="Unplaced"/>
</dbReference>
<dbReference type="InterPro" id="IPR037138">
    <property type="entry name" value="His_deacetylse_dom_sf"/>
</dbReference>
<evidence type="ECO:0000256" key="1">
    <source>
        <dbReference type="ARBA" id="ARBA00004123"/>
    </source>
</evidence>
<feature type="domain" description="Histone deacetylase" evidence="6">
    <location>
        <begin position="26"/>
        <end position="320"/>
    </location>
</feature>
<dbReference type="PANTHER" id="PTHR10625:SF38">
    <property type="entry name" value="HISTONE DEACETYLASE 6, ISOFORM G"/>
    <property type="match status" value="1"/>
</dbReference>
<protein>
    <submittedName>
        <fullName evidence="8">Histone deacetylase 6-like</fullName>
    </submittedName>
</protein>
<dbReference type="Pfam" id="PF00850">
    <property type="entry name" value="Hist_deacetyl"/>
    <property type="match status" value="2"/>
</dbReference>
<sequence length="720" mass="82514">MTITTGIVYDEKFTEHSCLWDENYSENPQRYTSIINRCNSLGLIDRCIKIKTRPAFREELLTQHTAEHINLLESTQNYDENNLELVSSKYDSIYVHPSTFKQSLLAAGSSIELVKAVVDGRVQNGMAFVRPPGHHAMKSEYCGYCFFNNVAIAAQYLLDQTDIKKILIVDWDIHHGQATQQMFYDDPRVLYFSIHRYEHGQFWPNLRESDFDHVGSGNGTGFNINVPLNSTAMKNEDYLAIVHYLLIPLAIEFSPDFIIVSSGFDSAIGDPKGEMLVTPACYAHITQKLMSITNNKVVAILEGGYYLPSLAESAALTLRALLGDACPLIDALQQPCNSVMETIRNVINVHKYYWDCFKYNILADANSPSIQYNFFSEKPQVYLTRNMYSKIDTKHFDVLLNNMIIETKLFNPKTRMGLAINANKCIKYSDIYQCLQSLIGPIHVLKERQATIKEINNTLFKTKYRKQICQQFNDDFVKENPVFIMFGFFVGSLLQIIDSIFDNEIRSGISLLLSTTNTNENKDTCILNASLVSANYAIKKYSVQRVLIIEMNSNVSQSYSDEKIMIISIHNSKTDNSNKLDKNCMNISWSKKKLNDAEFTAIMHYLILPIAYEYNPELIIVSTKFELHTNEIYGVQITPNIYGYLIKWLSTLANGRLVIYEQNVNNDSNYRKECLMECSRALFSKPISKLCVKNLFTFETKNIIQDNIKNQMNTWKSLQF</sequence>
<dbReference type="RefSeq" id="XP_025420399.1">
    <property type="nucleotide sequence ID" value="XM_025564614.1"/>
</dbReference>
<dbReference type="InterPro" id="IPR023696">
    <property type="entry name" value="Ureohydrolase_dom_sf"/>
</dbReference>
<dbReference type="Gene3D" id="3.40.800.20">
    <property type="entry name" value="Histone deacetylase domain"/>
    <property type="match status" value="2"/>
</dbReference>
<dbReference type="GO" id="GO:0040029">
    <property type="term" value="P:epigenetic regulation of gene expression"/>
    <property type="evidence" value="ECO:0007669"/>
    <property type="project" value="TreeGrafter"/>
</dbReference>